<organism evidence="1 2">
    <name type="scientific">Pistacia integerrima</name>
    <dbReference type="NCBI Taxonomy" id="434235"/>
    <lineage>
        <taxon>Eukaryota</taxon>
        <taxon>Viridiplantae</taxon>
        <taxon>Streptophyta</taxon>
        <taxon>Embryophyta</taxon>
        <taxon>Tracheophyta</taxon>
        <taxon>Spermatophyta</taxon>
        <taxon>Magnoliopsida</taxon>
        <taxon>eudicotyledons</taxon>
        <taxon>Gunneridae</taxon>
        <taxon>Pentapetalae</taxon>
        <taxon>rosids</taxon>
        <taxon>malvids</taxon>
        <taxon>Sapindales</taxon>
        <taxon>Anacardiaceae</taxon>
        <taxon>Pistacia</taxon>
    </lineage>
</organism>
<accession>A0ACC0YMD8</accession>
<gene>
    <name evidence="1" type="ORF">Pint_22550</name>
</gene>
<proteinExistence type="predicted"/>
<dbReference type="EMBL" id="CM047741">
    <property type="protein sequence ID" value="KAJ0038545.1"/>
    <property type="molecule type" value="Genomic_DNA"/>
</dbReference>
<protein>
    <submittedName>
        <fullName evidence="1">Uncharacterized protein</fullName>
    </submittedName>
</protein>
<evidence type="ECO:0000313" key="2">
    <source>
        <dbReference type="Proteomes" id="UP001163603"/>
    </source>
</evidence>
<sequence>MQMQELFSVSHFQRGYRLSPTLKFHSEFQKNGGVLILSVCSISKSFFENPSLVF</sequence>
<dbReference type="Proteomes" id="UP001163603">
    <property type="component" value="Chromosome 6"/>
</dbReference>
<evidence type="ECO:0000313" key="1">
    <source>
        <dbReference type="EMBL" id="KAJ0038545.1"/>
    </source>
</evidence>
<name>A0ACC0YMD8_9ROSI</name>
<keyword evidence="2" id="KW-1185">Reference proteome</keyword>
<reference evidence="2" key="1">
    <citation type="journal article" date="2023" name="G3 (Bethesda)">
        <title>Genome assembly and association tests identify interacting loci associated with vigor, precocity, and sex in interspecific pistachio rootstocks.</title>
        <authorList>
            <person name="Palmer W."/>
            <person name="Jacygrad E."/>
            <person name="Sagayaradj S."/>
            <person name="Cavanaugh K."/>
            <person name="Han R."/>
            <person name="Bertier L."/>
            <person name="Beede B."/>
            <person name="Kafkas S."/>
            <person name="Golino D."/>
            <person name="Preece J."/>
            <person name="Michelmore R."/>
        </authorList>
    </citation>
    <scope>NUCLEOTIDE SEQUENCE [LARGE SCALE GENOMIC DNA]</scope>
</reference>
<comment type="caution">
    <text evidence="1">The sequence shown here is derived from an EMBL/GenBank/DDBJ whole genome shotgun (WGS) entry which is preliminary data.</text>
</comment>